<keyword evidence="2" id="KW-0223">Dioxygenase</keyword>
<gene>
    <name evidence="2" type="ordered locus">GNIT_3629</name>
</gene>
<reference evidence="2 3" key="1">
    <citation type="journal article" date="2011" name="J. Bacteriol.">
        <title>Complete genome sequence of seawater bacterium Glaciecola nitratireducens FR1064T.</title>
        <authorList>
            <person name="Bian F."/>
            <person name="Qin Q.L."/>
            <person name="Xie B.B."/>
            <person name="Shu Y.L."/>
            <person name="Zhang X.Y."/>
            <person name="Yu Y."/>
            <person name="Chen B."/>
            <person name="Chen X.L."/>
            <person name="Zhou B.C."/>
            <person name="Zhang Y.Z."/>
        </authorList>
    </citation>
    <scope>NUCLEOTIDE SEQUENCE [LARGE SCALE GENOMIC DNA]</scope>
    <source>
        <strain evidence="3">JCM 12485 / KCTC 12276 / FR1064</strain>
    </source>
</reference>
<dbReference type="PANTHER" id="PTHR33993">
    <property type="entry name" value="GLYOXALASE-RELATED"/>
    <property type="match status" value="1"/>
</dbReference>
<dbReference type="AlphaFoldDB" id="G4QP15"/>
<organism evidence="2 3">
    <name type="scientific">Glaciecola nitratireducens (strain JCM 12485 / KCTC 12276 / FR1064)</name>
    <dbReference type="NCBI Taxonomy" id="1085623"/>
    <lineage>
        <taxon>Bacteria</taxon>
        <taxon>Pseudomonadati</taxon>
        <taxon>Pseudomonadota</taxon>
        <taxon>Gammaproteobacteria</taxon>
        <taxon>Alteromonadales</taxon>
        <taxon>Alteromonadaceae</taxon>
        <taxon>Brumicola</taxon>
    </lineage>
</organism>
<feature type="domain" description="VOC" evidence="1">
    <location>
        <begin position="12"/>
        <end position="122"/>
    </location>
</feature>
<sequence length="127" mass="14355">MTKTTNQDKHEKLNYVEFAAKDLKATSGFFQKAFAWQLTWYGDDYVSFSNEGLDGGFYCADLQTREDQGGALLIFYSNDLESTMQKVENAGGEITKPIFAFPGGRRFHFHEPSGNEFAVWSDLGLED</sequence>
<dbReference type="PROSITE" id="PS51819">
    <property type="entry name" value="VOC"/>
    <property type="match status" value="1"/>
</dbReference>
<keyword evidence="3" id="KW-1185">Reference proteome</keyword>
<dbReference type="eggNOG" id="COG3324">
    <property type="taxonomic scope" value="Bacteria"/>
</dbReference>
<evidence type="ECO:0000313" key="2">
    <source>
        <dbReference type="EMBL" id="AEP31723.1"/>
    </source>
</evidence>
<accession>G4QP15</accession>
<dbReference type="InterPro" id="IPR004360">
    <property type="entry name" value="Glyas_Fos-R_dOase_dom"/>
</dbReference>
<dbReference type="HOGENOM" id="CLU_127592_1_0_6"/>
<dbReference type="CDD" id="cd07247">
    <property type="entry name" value="SgaA_N_like"/>
    <property type="match status" value="1"/>
</dbReference>
<dbReference type="RefSeq" id="WP_014110594.1">
    <property type="nucleotide sequence ID" value="NC_016041.1"/>
</dbReference>
<dbReference type="KEGG" id="gni:GNIT_3629"/>
<dbReference type="InterPro" id="IPR037523">
    <property type="entry name" value="VOC_core"/>
</dbReference>
<dbReference type="PANTHER" id="PTHR33993:SF1">
    <property type="entry name" value="GLYOXALASE FAMILY PROTEIN"/>
    <property type="match status" value="1"/>
</dbReference>
<evidence type="ECO:0000313" key="3">
    <source>
        <dbReference type="Proteomes" id="UP000009282"/>
    </source>
</evidence>
<dbReference type="GO" id="GO:0051213">
    <property type="term" value="F:dioxygenase activity"/>
    <property type="evidence" value="ECO:0007669"/>
    <property type="project" value="UniProtKB-KW"/>
</dbReference>
<dbReference type="SUPFAM" id="SSF54593">
    <property type="entry name" value="Glyoxalase/Bleomycin resistance protein/Dihydroxybiphenyl dioxygenase"/>
    <property type="match status" value="1"/>
</dbReference>
<evidence type="ECO:0000259" key="1">
    <source>
        <dbReference type="PROSITE" id="PS51819"/>
    </source>
</evidence>
<dbReference type="InterPro" id="IPR052164">
    <property type="entry name" value="Anthracycline_SecMetBiosynth"/>
</dbReference>
<dbReference type="InterPro" id="IPR029068">
    <property type="entry name" value="Glyas_Bleomycin-R_OHBP_Dase"/>
</dbReference>
<protein>
    <submittedName>
        <fullName evidence="2">Glyoxalase/dioxygenase superfamily protein</fullName>
    </submittedName>
</protein>
<keyword evidence="2" id="KW-0560">Oxidoreductase</keyword>
<name>G4QP15_GLANF</name>
<dbReference type="Pfam" id="PF00903">
    <property type="entry name" value="Glyoxalase"/>
    <property type="match status" value="1"/>
</dbReference>
<dbReference type="Gene3D" id="3.10.180.10">
    <property type="entry name" value="2,3-Dihydroxybiphenyl 1,2-Dioxygenase, domain 1"/>
    <property type="match status" value="1"/>
</dbReference>
<proteinExistence type="predicted"/>
<dbReference type="STRING" id="1085623.GNIT_3629"/>
<dbReference type="OrthoDB" id="9792323at2"/>
<dbReference type="EMBL" id="CP003060">
    <property type="protein sequence ID" value="AEP31723.1"/>
    <property type="molecule type" value="Genomic_DNA"/>
</dbReference>
<dbReference type="Proteomes" id="UP000009282">
    <property type="component" value="Chromosome"/>
</dbReference>